<dbReference type="PANTHER" id="PTHR43072">
    <property type="entry name" value="N-ACETYLTRANSFERASE"/>
    <property type="match status" value="1"/>
</dbReference>
<dbReference type="InterPro" id="IPR000182">
    <property type="entry name" value="GNAT_dom"/>
</dbReference>
<reference evidence="4 5" key="1">
    <citation type="submission" date="2016-10" db="EMBL/GenBank/DDBJ databases">
        <authorList>
            <person name="de Groot N.N."/>
        </authorList>
    </citation>
    <scope>NUCLEOTIDE SEQUENCE [LARGE SCALE GENOMIC DNA]</scope>
    <source>
        <strain evidence="4 5">DSM 25186</strain>
    </source>
</reference>
<proteinExistence type="predicted"/>
<dbReference type="PROSITE" id="PS51186">
    <property type="entry name" value="GNAT"/>
    <property type="match status" value="1"/>
</dbReference>
<dbReference type="RefSeq" id="WP_089678924.1">
    <property type="nucleotide sequence ID" value="NZ_FNFO01000001.1"/>
</dbReference>
<dbReference type="Pfam" id="PF00583">
    <property type="entry name" value="Acetyltransf_1"/>
    <property type="match status" value="1"/>
</dbReference>
<dbReference type="OrthoDB" id="9799096at2"/>
<dbReference type="STRING" id="1075417.SAMN05421823_101662"/>
<organism evidence="4 5">
    <name type="scientific">Catalinimonas alkaloidigena</name>
    <dbReference type="NCBI Taxonomy" id="1075417"/>
    <lineage>
        <taxon>Bacteria</taxon>
        <taxon>Pseudomonadati</taxon>
        <taxon>Bacteroidota</taxon>
        <taxon>Cytophagia</taxon>
        <taxon>Cytophagales</taxon>
        <taxon>Catalimonadaceae</taxon>
        <taxon>Catalinimonas</taxon>
    </lineage>
</organism>
<dbReference type="EMBL" id="FNFO01000001">
    <property type="protein sequence ID" value="SDK01693.1"/>
    <property type="molecule type" value="Genomic_DNA"/>
</dbReference>
<dbReference type="PANTHER" id="PTHR43072:SF23">
    <property type="entry name" value="UPF0039 PROTEIN C11D3.02C"/>
    <property type="match status" value="1"/>
</dbReference>
<name>A0A1G8YG64_9BACT</name>
<dbReference type="Proteomes" id="UP000198510">
    <property type="component" value="Unassembled WGS sequence"/>
</dbReference>
<evidence type="ECO:0000256" key="1">
    <source>
        <dbReference type="ARBA" id="ARBA00022679"/>
    </source>
</evidence>
<sequence>MEVSLRAAAAEDLPNIVEIINDAILHTSAVYDYHPRSLETQHAWWLKKQADGMPVVVADHERRAIGFGTYGIFRPWDAYRFSVEHSLYVADSFRGQGVGKLLLGRLIALATAQGFHTMIAGIDGSNAGSYALHRKFGFEEIGRFREIGYKFDRWLDLIFMQRFLQTPASKPPSASSHDTLSHSSQ</sequence>
<dbReference type="AlphaFoldDB" id="A0A1G8YG64"/>
<keyword evidence="5" id="KW-1185">Reference proteome</keyword>
<keyword evidence="1 4" id="KW-0808">Transferase</keyword>
<keyword evidence="2" id="KW-0012">Acyltransferase</keyword>
<dbReference type="SUPFAM" id="SSF55729">
    <property type="entry name" value="Acyl-CoA N-acyltransferases (Nat)"/>
    <property type="match status" value="1"/>
</dbReference>
<evidence type="ECO:0000259" key="3">
    <source>
        <dbReference type="PROSITE" id="PS51186"/>
    </source>
</evidence>
<evidence type="ECO:0000256" key="2">
    <source>
        <dbReference type="ARBA" id="ARBA00023315"/>
    </source>
</evidence>
<evidence type="ECO:0000313" key="5">
    <source>
        <dbReference type="Proteomes" id="UP000198510"/>
    </source>
</evidence>
<dbReference type="Gene3D" id="3.40.630.30">
    <property type="match status" value="1"/>
</dbReference>
<accession>A0A1G8YG64</accession>
<dbReference type="CDD" id="cd04301">
    <property type="entry name" value="NAT_SF"/>
    <property type="match status" value="1"/>
</dbReference>
<evidence type="ECO:0000313" key="4">
    <source>
        <dbReference type="EMBL" id="SDK01693.1"/>
    </source>
</evidence>
<dbReference type="InterPro" id="IPR016181">
    <property type="entry name" value="Acyl_CoA_acyltransferase"/>
</dbReference>
<gene>
    <name evidence="4" type="ORF">SAMN05421823_101662</name>
</gene>
<dbReference type="GO" id="GO:0016747">
    <property type="term" value="F:acyltransferase activity, transferring groups other than amino-acyl groups"/>
    <property type="evidence" value="ECO:0007669"/>
    <property type="project" value="InterPro"/>
</dbReference>
<feature type="domain" description="N-acetyltransferase" evidence="3">
    <location>
        <begin position="3"/>
        <end position="165"/>
    </location>
</feature>
<protein>
    <submittedName>
        <fullName evidence="4">Phosphinothricin acetyltransferase</fullName>
    </submittedName>
</protein>